<evidence type="ECO:0000313" key="3">
    <source>
        <dbReference type="Proteomes" id="UP001139193"/>
    </source>
</evidence>
<protein>
    <recommendedName>
        <fullName evidence="4">T9SS type A sorting domain-containing protein</fullName>
    </recommendedName>
</protein>
<keyword evidence="3" id="KW-1185">Reference proteome</keyword>
<evidence type="ECO:0000256" key="1">
    <source>
        <dbReference type="SAM" id="SignalP"/>
    </source>
</evidence>
<dbReference type="EMBL" id="JALBGC010000004">
    <property type="protein sequence ID" value="MCI1189074.1"/>
    <property type="molecule type" value="Genomic_DNA"/>
</dbReference>
<proteinExistence type="predicted"/>
<sequence>MRRLLPFLLLATMPALAQTTSPVIDRTDFPSLTAGVDSLRLSVAGPVLPASAPPLSRRGANQTWNYAALVPVSQRVESYVPASVVTATSLFYSLTFGPFGGANRATVASPQALPVPAGANLPIAVTDTYQFYNLAAAGATPQDFRSVGFGASLNGTAIPVTYASAAQQDVIYRFPLSFASLADSSNSFFSTPAAIASAGYLSQKRKRVNKPDAWGTLTTPFGTFQTVRVVTKLIDHDSVAFGGMAGQGFDIPLTREYKWLAKGQHVPLLTITTRLLAGQETITGVEYRDIYRRIVRLATRDAVLDAGLAAAPNPSAVGSALTLSVPAGSGPLTVSATDVVGRLLFRRSYAGGAGSVSIGAEAFGSFRGVALLTVQTARGTATRRVVRE</sequence>
<evidence type="ECO:0008006" key="4">
    <source>
        <dbReference type="Google" id="ProtNLM"/>
    </source>
</evidence>
<dbReference type="Proteomes" id="UP001139193">
    <property type="component" value="Unassembled WGS sequence"/>
</dbReference>
<reference evidence="2" key="1">
    <citation type="submission" date="2022-03" db="EMBL/GenBank/DDBJ databases">
        <title>Bacterial whole genome sequence for Hymenobacter sp. DH14.</title>
        <authorList>
            <person name="Le V."/>
        </authorList>
    </citation>
    <scope>NUCLEOTIDE SEQUENCE</scope>
    <source>
        <strain evidence="2">DH14</strain>
    </source>
</reference>
<accession>A0A9X1VH58</accession>
<organism evidence="2 3">
    <name type="scientific">Hymenobacter cyanobacteriorum</name>
    <dbReference type="NCBI Taxonomy" id="2926463"/>
    <lineage>
        <taxon>Bacteria</taxon>
        <taxon>Pseudomonadati</taxon>
        <taxon>Bacteroidota</taxon>
        <taxon>Cytophagia</taxon>
        <taxon>Cytophagales</taxon>
        <taxon>Hymenobacteraceae</taxon>
        <taxon>Hymenobacter</taxon>
    </lineage>
</organism>
<feature type="signal peptide" evidence="1">
    <location>
        <begin position="1"/>
        <end position="17"/>
    </location>
</feature>
<feature type="chain" id="PRO_5040990798" description="T9SS type A sorting domain-containing protein" evidence="1">
    <location>
        <begin position="18"/>
        <end position="388"/>
    </location>
</feature>
<dbReference type="RefSeq" id="WP_241937295.1">
    <property type="nucleotide sequence ID" value="NZ_JALBGC010000004.1"/>
</dbReference>
<dbReference type="AlphaFoldDB" id="A0A9X1VH58"/>
<evidence type="ECO:0000313" key="2">
    <source>
        <dbReference type="EMBL" id="MCI1189074.1"/>
    </source>
</evidence>
<name>A0A9X1VH58_9BACT</name>
<keyword evidence="1" id="KW-0732">Signal</keyword>
<comment type="caution">
    <text evidence="2">The sequence shown here is derived from an EMBL/GenBank/DDBJ whole genome shotgun (WGS) entry which is preliminary data.</text>
</comment>
<gene>
    <name evidence="2" type="ORF">MON38_16745</name>
</gene>